<dbReference type="Proteomes" id="UP000076925">
    <property type="component" value="Unassembled WGS sequence"/>
</dbReference>
<evidence type="ECO:0000313" key="1">
    <source>
        <dbReference type="EMBL" id="KYC43163.1"/>
    </source>
</evidence>
<proteinExistence type="predicted"/>
<accession>A0A139XER9</accession>
<keyword evidence="2" id="KW-1185">Reference proteome</keyword>
<sequence length="65" mass="7599">MNGKGNGSRGFFNPVKIFIRTLLNQWEKRDRVSDEIYLVDSEVLKKDLEDVADQPQDEESQDDRN</sequence>
<evidence type="ECO:0000313" key="2">
    <source>
        <dbReference type="Proteomes" id="UP000076925"/>
    </source>
</evidence>
<gene>
    <name evidence="1" type="ORF">WA1_13780</name>
</gene>
<protein>
    <submittedName>
        <fullName evidence="1">Uncharacterized protein</fullName>
    </submittedName>
</protein>
<name>A0A139XER9_9CYAN</name>
<organism evidence="1 2">
    <name type="scientific">Scytonema hofmannii PCC 7110</name>
    <dbReference type="NCBI Taxonomy" id="128403"/>
    <lineage>
        <taxon>Bacteria</taxon>
        <taxon>Bacillati</taxon>
        <taxon>Cyanobacteriota</taxon>
        <taxon>Cyanophyceae</taxon>
        <taxon>Nostocales</taxon>
        <taxon>Scytonemataceae</taxon>
        <taxon>Scytonema</taxon>
    </lineage>
</organism>
<dbReference type="RefSeq" id="WP_017747782.1">
    <property type="nucleotide sequence ID" value="NZ_KQ976354.1"/>
</dbReference>
<comment type="caution">
    <text evidence="1">The sequence shown here is derived from an EMBL/GenBank/DDBJ whole genome shotgun (WGS) entry which is preliminary data.</text>
</comment>
<reference evidence="1 2" key="1">
    <citation type="journal article" date="2013" name="Genome Biol. Evol.">
        <title>Genomes of Stigonematalean cyanobacteria (subsection V) and the evolution of oxygenic photosynthesis from prokaryotes to plastids.</title>
        <authorList>
            <person name="Dagan T."/>
            <person name="Roettger M."/>
            <person name="Stucken K."/>
            <person name="Landan G."/>
            <person name="Koch R."/>
            <person name="Major P."/>
            <person name="Gould S.B."/>
            <person name="Goremykin V.V."/>
            <person name="Rippka R."/>
            <person name="Tandeau de Marsac N."/>
            <person name="Gugger M."/>
            <person name="Lockhart P.J."/>
            <person name="Allen J.F."/>
            <person name="Brune I."/>
            <person name="Maus I."/>
            <person name="Puhler A."/>
            <person name="Martin W.F."/>
        </authorList>
    </citation>
    <scope>NUCLEOTIDE SEQUENCE [LARGE SCALE GENOMIC DNA]</scope>
    <source>
        <strain evidence="1 2">PCC 7110</strain>
    </source>
</reference>
<dbReference type="AlphaFoldDB" id="A0A139XER9"/>
<dbReference type="EMBL" id="ANNX02000016">
    <property type="protein sequence ID" value="KYC43163.1"/>
    <property type="molecule type" value="Genomic_DNA"/>
</dbReference>
<dbReference type="OrthoDB" id="515910at2"/>